<accession>A0ABQ0L473</accession>
<sequence length="257" mass="28572">MPCGLCPLFPPDSDTTINEVSAFAAFNVQTVVARSRYRSLSLKACASCPVYRVFFPAMDPDHKDSNFSGILHCAACNVEDVLDNVVDASMSTPRKSVTKPRPAASTTEDPFASSTKLKEAYSQLLEKYEDLDYNYCLLAGERDDLSANVRECHASHNDLLENLEMAFRRQRYLERLVDKAYSEHGQARALVDQHTVTIEDLRATLDCTQQESRAEIAGLETEISRLRAELEQQRLEALSNEPEQLPTAHALANGAAV</sequence>
<evidence type="ECO:0000313" key="3">
    <source>
        <dbReference type="EMBL" id="GAT45858.1"/>
    </source>
</evidence>
<protein>
    <recommendedName>
        <fullName evidence="5">GDP/GTP exchange factor Sec2 N-terminal domain-containing protein</fullName>
    </recommendedName>
</protein>
<evidence type="ECO:0000256" key="2">
    <source>
        <dbReference type="SAM" id="MobiDB-lite"/>
    </source>
</evidence>
<evidence type="ECO:0000256" key="1">
    <source>
        <dbReference type="SAM" id="Coils"/>
    </source>
</evidence>
<organism evidence="3 4">
    <name type="scientific">Mycena chlorophos</name>
    <name type="common">Agaric fungus</name>
    <name type="synonym">Agaricus chlorophos</name>
    <dbReference type="NCBI Taxonomy" id="658473"/>
    <lineage>
        <taxon>Eukaryota</taxon>
        <taxon>Fungi</taxon>
        <taxon>Dikarya</taxon>
        <taxon>Basidiomycota</taxon>
        <taxon>Agaricomycotina</taxon>
        <taxon>Agaricomycetes</taxon>
        <taxon>Agaricomycetidae</taxon>
        <taxon>Agaricales</taxon>
        <taxon>Marasmiineae</taxon>
        <taxon>Mycenaceae</taxon>
        <taxon>Mycena</taxon>
    </lineage>
</organism>
<reference evidence="3" key="1">
    <citation type="submission" date="2014-09" db="EMBL/GenBank/DDBJ databases">
        <title>Genome sequence of the luminous mushroom Mycena chlorophos for searching fungal bioluminescence genes.</title>
        <authorList>
            <person name="Tanaka Y."/>
            <person name="Kasuga D."/>
            <person name="Oba Y."/>
            <person name="Hase S."/>
            <person name="Sato K."/>
            <person name="Oba Y."/>
            <person name="Sakakibara Y."/>
        </authorList>
    </citation>
    <scope>NUCLEOTIDE SEQUENCE</scope>
</reference>
<dbReference type="Gene3D" id="1.20.5.1700">
    <property type="match status" value="1"/>
</dbReference>
<name>A0ABQ0L473_MYCCL</name>
<dbReference type="EMBL" id="DF841767">
    <property type="protein sequence ID" value="GAT45858.1"/>
    <property type="molecule type" value="Genomic_DNA"/>
</dbReference>
<proteinExistence type="predicted"/>
<keyword evidence="4" id="KW-1185">Reference proteome</keyword>
<gene>
    <name evidence="3" type="ORF">MCHLO_03409</name>
</gene>
<evidence type="ECO:0008006" key="5">
    <source>
        <dbReference type="Google" id="ProtNLM"/>
    </source>
</evidence>
<keyword evidence="1" id="KW-0175">Coiled coil</keyword>
<feature type="region of interest" description="Disordered" evidence="2">
    <location>
        <begin position="91"/>
        <end position="110"/>
    </location>
</feature>
<evidence type="ECO:0000313" key="4">
    <source>
        <dbReference type="Proteomes" id="UP000815677"/>
    </source>
</evidence>
<dbReference type="Proteomes" id="UP000815677">
    <property type="component" value="Unassembled WGS sequence"/>
</dbReference>
<feature type="coiled-coil region" evidence="1">
    <location>
        <begin position="191"/>
        <end position="236"/>
    </location>
</feature>